<organism evidence="5 6">
    <name type="scientific">Aulographum hederae CBS 113979</name>
    <dbReference type="NCBI Taxonomy" id="1176131"/>
    <lineage>
        <taxon>Eukaryota</taxon>
        <taxon>Fungi</taxon>
        <taxon>Dikarya</taxon>
        <taxon>Ascomycota</taxon>
        <taxon>Pezizomycotina</taxon>
        <taxon>Dothideomycetes</taxon>
        <taxon>Pleosporomycetidae</taxon>
        <taxon>Aulographales</taxon>
        <taxon>Aulographaceae</taxon>
    </lineage>
</organism>
<evidence type="ECO:0008006" key="7">
    <source>
        <dbReference type="Google" id="ProtNLM"/>
    </source>
</evidence>
<dbReference type="EMBL" id="ML977167">
    <property type="protein sequence ID" value="KAF1984536.1"/>
    <property type="molecule type" value="Genomic_DNA"/>
</dbReference>
<dbReference type="PANTHER" id="PTHR46811:SF1">
    <property type="entry name" value="COILED-COIL-HELIX-COILED-COIL-HELIX DOMAIN-CONTAINING PROTEIN 7"/>
    <property type="match status" value="1"/>
</dbReference>
<reference evidence="5" key="1">
    <citation type="journal article" date="2020" name="Stud. Mycol.">
        <title>101 Dothideomycetes genomes: a test case for predicting lifestyles and emergence of pathogens.</title>
        <authorList>
            <person name="Haridas S."/>
            <person name="Albert R."/>
            <person name="Binder M."/>
            <person name="Bloem J."/>
            <person name="Labutti K."/>
            <person name="Salamov A."/>
            <person name="Andreopoulos B."/>
            <person name="Baker S."/>
            <person name="Barry K."/>
            <person name="Bills G."/>
            <person name="Bluhm B."/>
            <person name="Cannon C."/>
            <person name="Castanera R."/>
            <person name="Culley D."/>
            <person name="Daum C."/>
            <person name="Ezra D."/>
            <person name="Gonzalez J."/>
            <person name="Henrissat B."/>
            <person name="Kuo A."/>
            <person name="Liang C."/>
            <person name="Lipzen A."/>
            <person name="Lutzoni F."/>
            <person name="Magnuson J."/>
            <person name="Mondo S."/>
            <person name="Nolan M."/>
            <person name="Ohm R."/>
            <person name="Pangilinan J."/>
            <person name="Park H.-J."/>
            <person name="Ramirez L."/>
            <person name="Alfaro M."/>
            <person name="Sun H."/>
            <person name="Tritt A."/>
            <person name="Yoshinaga Y."/>
            <person name="Zwiers L.-H."/>
            <person name="Turgeon B."/>
            <person name="Goodwin S."/>
            <person name="Spatafora J."/>
            <person name="Crous P."/>
            <person name="Grigoriev I."/>
        </authorList>
    </citation>
    <scope>NUCLEOTIDE SEQUENCE</scope>
    <source>
        <strain evidence="5">CBS 113979</strain>
    </source>
</reference>
<keyword evidence="3" id="KW-0496">Mitochondrion</keyword>
<name>A0A6G1GU93_9PEZI</name>
<dbReference type="Proteomes" id="UP000800041">
    <property type="component" value="Unassembled WGS sequence"/>
</dbReference>
<evidence type="ECO:0000313" key="5">
    <source>
        <dbReference type="EMBL" id="KAF1984536.1"/>
    </source>
</evidence>
<keyword evidence="6" id="KW-1185">Reference proteome</keyword>
<accession>A0A6G1GU93</accession>
<proteinExistence type="predicted"/>
<comment type="subcellular location">
    <subcellularLocation>
        <location evidence="2">Mitochondrion intermembrane space</location>
    </subcellularLocation>
</comment>
<evidence type="ECO:0000313" key="6">
    <source>
        <dbReference type="Proteomes" id="UP000800041"/>
    </source>
</evidence>
<dbReference type="InterPro" id="IPR051040">
    <property type="entry name" value="COX23"/>
</dbReference>
<evidence type="ECO:0000256" key="1">
    <source>
        <dbReference type="ARBA" id="ARBA00003875"/>
    </source>
</evidence>
<evidence type="ECO:0000256" key="3">
    <source>
        <dbReference type="ARBA" id="ARBA00023128"/>
    </source>
</evidence>
<gene>
    <name evidence="5" type="ORF">K402DRAFT_336046</name>
</gene>
<dbReference type="SUPFAM" id="SSF47072">
    <property type="entry name" value="Cysteine alpha-hairpin motif"/>
    <property type="match status" value="1"/>
</dbReference>
<sequence length="71" mass="8430">MVRKDKSQFLDPCQEAASRSIKCLTRNGGDKEFCQDYFEAYRQCKKEWVRIPTTLLIPYLRVRMLNGRIVD</sequence>
<dbReference type="GO" id="GO:0005758">
    <property type="term" value="C:mitochondrial intermembrane space"/>
    <property type="evidence" value="ECO:0007669"/>
    <property type="project" value="UniProtKB-SubCell"/>
</dbReference>
<evidence type="ECO:0000256" key="4">
    <source>
        <dbReference type="ARBA" id="ARBA00023157"/>
    </source>
</evidence>
<dbReference type="OrthoDB" id="9971592at2759"/>
<dbReference type="GO" id="GO:0033108">
    <property type="term" value="P:mitochondrial respiratory chain complex assembly"/>
    <property type="evidence" value="ECO:0007669"/>
    <property type="project" value="TreeGrafter"/>
</dbReference>
<comment type="function">
    <text evidence="1">Required for the assembly of cytochrome c oxidase.</text>
</comment>
<evidence type="ECO:0000256" key="2">
    <source>
        <dbReference type="ARBA" id="ARBA00004569"/>
    </source>
</evidence>
<protein>
    <recommendedName>
        <fullName evidence="7">CHCH domain-containing protein</fullName>
    </recommendedName>
</protein>
<dbReference type="InterPro" id="IPR009069">
    <property type="entry name" value="Cys_alpha_HP_mot_SF"/>
</dbReference>
<dbReference type="PROSITE" id="PS51808">
    <property type="entry name" value="CHCH"/>
    <property type="match status" value="1"/>
</dbReference>
<dbReference type="PANTHER" id="PTHR46811">
    <property type="entry name" value="COILED-COIL-HELIX-COILED-COIL-HELIX DOMAIN-CONTAINING PROTEIN 7"/>
    <property type="match status" value="1"/>
</dbReference>
<dbReference type="Gene3D" id="1.10.287.1130">
    <property type="entry name" value="CytochromE C oxidase copper chaperone"/>
    <property type="match status" value="1"/>
</dbReference>
<keyword evidence="4" id="KW-1015">Disulfide bond</keyword>
<dbReference type="AlphaFoldDB" id="A0A6G1GU93"/>